<protein>
    <recommendedName>
        <fullName evidence="4">MADF domain-containing protein</fullName>
    </recommendedName>
</protein>
<evidence type="ECO:0008006" key="4">
    <source>
        <dbReference type="Google" id="ProtNLM"/>
    </source>
</evidence>
<keyword evidence="3" id="KW-1185">Reference proteome</keyword>
<reference evidence="2 3" key="1">
    <citation type="submission" date="2023-02" db="EMBL/GenBank/DDBJ databases">
        <title>LHISI_Scaffold_Assembly.</title>
        <authorList>
            <person name="Stuart O.P."/>
            <person name="Cleave R."/>
            <person name="Magrath M.J.L."/>
            <person name="Mikheyev A.S."/>
        </authorList>
    </citation>
    <scope>NUCLEOTIDE SEQUENCE [LARGE SCALE GENOMIC DNA]</scope>
    <source>
        <strain evidence="2">Daus_M_001</strain>
        <tissue evidence="2">Leg muscle</tissue>
    </source>
</reference>
<name>A0ABQ9HAJ6_9NEOP</name>
<accession>A0ABQ9HAJ6</accession>
<evidence type="ECO:0000256" key="1">
    <source>
        <dbReference type="SAM" id="MobiDB-lite"/>
    </source>
</evidence>
<gene>
    <name evidence="2" type="ORF">PR048_017794</name>
</gene>
<organism evidence="2 3">
    <name type="scientific">Dryococelus australis</name>
    <dbReference type="NCBI Taxonomy" id="614101"/>
    <lineage>
        <taxon>Eukaryota</taxon>
        <taxon>Metazoa</taxon>
        <taxon>Ecdysozoa</taxon>
        <taxon>Arthropoda</taxon>
        <taxon>Hexapoda</taxon>
        <taxon>Insecta</taxon>
        <taxon>Pterygota</taxon>
        <taxon>Neoptera</taxon>
        <taxon>Polyneoptera</taxon>
        <taxon>Phasmatodea</taxon>
        <taxon>Verophasmatodea</taxon>
        <taxon>Anareolatae</taxon>
        <taxon>Phasmatidae</taxon>
        <taxon>Eurycanthinae</taxon>
        <taxon>Dryococelus</taxon>
    </lineage>
</organism>
<dbReference type="Proteomes" id="UP001159363">
    <property type="component" value="Chromosome 5"/>
</dbReference>
<dbReference type="EMBL" id="JARBHB010000006">
    <property type="protein sequence ID" value="KAJ8881313.1"/>
    <property type="molecule type" value="Genomic_DNA"/>
</dbReference>
<feature type="compositionally biased region" description="Polar residues" evidence="1">
    <location>
        <begin position="55"/>
        <end position="73"/>
    </location>
</feature>
<proteinExistence type="predicted"/>
<comment type="caution">
    <text evidence="2">The sequence shown here is derived from an EMBL/GenBank/DDBJ whole genome shotgun (WGS) entry which is preliminary data.</text>
</comment>
<evidence type="ECO:0000313" key="3">
    <source>
        <dbReference type="Proteomes" id="UP001159363"/>
    </source>
</evidence>
<sequence length="126" mass="14628">MKWENLMRKYKELITPPIGSSTKEGVPTQWPFFEIVHDFMSSHHTIQPPLLIDTSIPSTSHETPSPQTHLPLSQFPSLLSTVTSCSKEKKPSARKRKSSDIDEVILYLKEEDKREEERNREMMSLF</sequence>
<feature type="region of interest" description="Disordered" evidence="1">
    <location>
        <begin position="51"/>
        <end position="73"/>
    </location>
</feature>
<evidence type="ECO:0000313" key="2">
    <source>
        <dbReference type="EMBL" id="KAJ8881313.1"/>
    </source>
</evidence>